<dbReference type="Gene3D" id="3.40.50.720">
    <property type="entry name" value="NAD(P)-binding Rossmann-like Domain"/>
    <property type="match status" value="1"/>
</dbReference>
<evidence type="ECO:0000256" key="2">
    <source>
        <dbReference type="ARBA" id="ARBA00023002"/>
    </source>
</evidence>
<dbReference type="PANTHER" id="PTHR42901">
    <property type="entry name" value="ALCOHOL DEHYDROGENASE"/>
    <property type="match status" value="1"/>
</dbReference>
<dbReference type="OrthoDB" id="9775296at2"/>
<evidence type="ECO:0000313" key="4">
    <source>
        <dbReference type="Proteomes" id="UP000247832"/>
    </source>
</evidence>
<keyword evidence="2" id="KW-0560">Oxidoreductase</keyword>
<dbReference type="SUPFAM" id="SSF51735">
    <property type="entry name" value="NAD(P)-binding Rossmann-fold domains"/>
    <property type="match status" value="1"/>
</dbReference>
<accession>A0A2V5L7W6</accession>
<keyword evidence="4" id="KW-1185">Reference proteome</keyword>
<dbReference type="PANTHER" id="PTHR42901:SF1">
    <property type="entry name" value="ALCOHOL DEHYDROGENASE"/>
    <property type="match status" value="1"/>
</dbReference>
<dbReference type="Proteomes" id="UP000247832">
    <property type="component" value="Unassembled WGS sequence"/>
</dbReference>
<dbReference type="InterPro" id="IPR036291">
    <property type="entry name" value="NAD(P)-bd_dom_sf"/>
</dbReference>
<dbReference type="RefSeq" id="WP_110500948.1">
    <property type="nucleotide sequence ID" value="NZ_QJVD01000009.1"/>
</dbReference>
<dbReference type="EMBL" id="QJVD01000009">
    <property type="protein sequence ID" value="PYI67509.1"/>
    <property type="molecule type" value="Genomic_DNA"/>
</dbReference>
<evidence type="ECO:0000256" key="1">
    <source>
        <dbReference type="ARBA" id="ARBA00006484"/>
    </source>
</evidence>
<proteinExistence type="inferred from homology"/>
<comment type="similarity">
    <text evidence="1">Belongs to the short-chain dehydrogenases/reductases (SDR) family.</text>
</comment>
<evidence type="ECO:0000313" key="3">
    <source>
        <dbReference type="EMBL" id="PYI67509.1"/>
    </source>
</evidence>
<name>A0A2V5L7W6_9MICC</name>
<dbReference type="GO" id="GO:0016616">
    <property type="term" value="F:oxidoreductase activity, acting on the CH-OH group of donors, NAD or NADP as acceptor"/>
    <property type="evidence" value="ECO:0007669"/>
    <property type="project" value="UniProtKB-ARBA"/>
</dbReference>
<dbReference type="Pfam" id="PF00106">
    <property type="entry name" value="adh_short"/>
    <property type="match status" value="1"/>
</dbReference>
<comment type="caution">
    <text evidence="3">The sequence shown here is derived from an EMBL/GenBank/DDBJ whole genome shotgun (WGS) entry which is preliminary data.</text>
</comment>
<dbReference type="FunFam" id="3.40.50.720:FF:000047">
    <property type="entry name" value="NADP-dependent L-serine/L-allo-threonine dehydrogenase"/>
    <property type="match status" value="1"/>
</dbReference>
<dbReference type="AlphaFoldDB" id="A0A2V5L7W6"/>
<dbReference type="PRINTS" id="PR00081">
    <property type="entry name" value="GDHRDH"/>
</dbReference>
<reference evidence="3 4" key="1">
    <citation type="submission" date="2018-05" db="EMBL/GenBank/DDBJ databases">
        <title>Genetic diversity of glacier-inhabiting Cryobacterium bacteria in China and description of Cryobacterium mengkeensis sp. nov. and Arthrobacter glacialis sp. nov.</title>
        <authorList>
            <person name="Liu Q."/>
            <person name="Xin Y.-H."/>
        </authorList>
    </citation>
    <scope>NUCLEOTIDE SEQUENCE [LARGE SCALE GENOMIC DNA]</scope>
    <source>
        <strain evidence="3 4">LI2</strain>
    </source>
</reference>
<dbReference type="InterPro" id="IPR002347">
    <property type="entry name" value="SDR_fam"/>
</dbReference>
<organism evidence="3 4">
    <name type="scientific">Arthrobacter livingstonensis</name>
    <dbReference type="NCBI Taxonomy" id="670078"/>
    <lineage>
        <taxon>Bacteria</taxon>
        <taxon>Bacillati</taxon>
        <taxon>Actinomycetota</taxon>
        <taxon>Actinomycetes</taxon>
        <taxon>Micrococcales</taxon>
        <taxon>Micrococcaceae</taxon>
        <taxon>Arthrobacter</taxon>
    </lineage>
</organism>
<gene>
    <name evidence="3" type="ORF">CVV68_10525</name>
</gene>
<protein>
    <submittedName>
        <fullName evidence="3">Oxidoreductase</fullName>
    </submittedName>
</protein>
<sequence>MTKNSPTSYRHAVVTGASSGIGAATVRRLRSDGWHVVAVARRADRLEKLAQETGALAYAADVTKDDDVAALAAFVAGHGGLDTLINIAGGARGADRVATAHNDDWEWMFEVNVMGTMKMTKAFLPALRKHRRGTVLNLTSTAGLAAYEGGSGYNAAKFAQHALTGALRLEEVENNLRVIEVAPGLVQTEEFALNRLSGDKEAADKVYQGVEAPLTAEDVADVVGYAVGLPHHVNLDQIVIRPVAQAANHKLVRQG</sequence>